<dbReference type="EMBL" id="JAROKN010000001">
    <property type="protein sequence ID" value="MDF9276243.1"/>
    <property type="molecule type" value="Genomic_DNA"/>
</dbReference>
<reference evidence="1 2" key="1">
    <citation type="journal article" date="2023" name="Int. J. Syst. Evol. Microbiol.">
        <title>Arthrobacter vasquezii sp. nov., isolated from a soil sample from Union Glacier, Antarctica.</title>
        <authorList>
            <person name="Valenzuela-Ibaceta F."/>
            <person name="Carrasco V."/>
            <person name="Lagos-Moraga S."/>
            <person name="Dietz-Vargas C."/>
            <person name="Navarro C.A."/>
            <person name="Perez-Donoso J.M."/>
        </authorList>
    </citation>
    <scope>NUCLEOTIDE SEQUENCE [LARGE SCALE GENOMIC DNA]</scope>
    <source>
        <strain evidence="1 2">EH-1B-1</strain>
    </source>
</reference>
<proteinExistence type="predicted"/>
<organism evidence="1 2">
    <name type="scientific">Arthrobacter vasquezii</name>
    <dbReference type="NCBI Taxonomy" id="2977629"/>
    <lineage>
        <taxon>Bacteria</taxon>
        <taxon>Bacillati</taxon>
        <taxon>Actinomycetota</taxon>
        <taxon>Actinomycetes</taxon>
        <taxon>Micrococcales</taxon>
        <taxon>Micrococcaceae</taxon>
        <taxon>Arthrobacter</taxon>
    </lineage>
</organism>
<dbReference type="Proteomes" id="UP001220456">
    <property type="component" value="Unassembled WGS sequence"/>
</dbReference>
<gene>
    <name evidence="1" type="ORF">P4U43_00375</name>
</gene>
<evidence type="ECO:0000313" key="2">
    <source>
        <dbReference type="Proteomes" id="UP001220456"/>
    </source>
</evidence>
<evidence type="ECO:0008006" key="3">
    <source>
        <dbReference type="Google" id="ProtNLM"/>
    </source>
</evidence>
<evidence type="ECO:0000313" key="1">
    <source>
        <dbReference type="EMBL" id="MDF9276243.1"/>
    </source>
</evidence>
<comment type="caution">
    <text evidence="1">The sequence shown here is derived from an EMBL/GenBank/DDBJ whole genome shotgun (WGS) entry which is preliminary data.</text>
</comment>
<dbReference type="RefSeq" id="WP_277356947.1">
    <property type="nucleotide sequence ID" value="NZ_JAROKN010000001.1"/>
</dbReference>
<protein>
    <recommendedName>
        <fullName evidence="3">TetR family transcriptional regulator</fullName>
    </recommendedName>
</protein>
<keyword evidence="2" id="KW-1185">Reference proteome</keyword>
<name>A0ABT6CQ16_9MICC</name>
<accession>A0ABT6CQ16</accession>
<sequence length="60" mass="6785">MAEAKVAKGGARTDISTDEVAHTLWVLTSYQYDLLVAEAGWSEKRYRAWLERVVVEAVLM</sequence>